<reference evidence="2 3" key="1">
    <citation type="submission" date="2015-06" db="EMBL/GenBank/DDBJ databases">
        <title>Genome sequence of Mycobacterium conceptionense strain MLE.</title>
        <authorList>
            <person name="Greninger A.L."/>
            <person name="Cunningham G."/>
            <person name="Chiu C.Y."/>
            <person name="Miller S."/>
        </authorList>
    </citation>
    <scope>NUCLEOTIDE SEQUENCE [LARGE SCALE GENOMIC DNA]</scope>
    <source>
        <strain evidence="2 3">MLE</strain>
    </source>
</reference>
<dbReference type="InterPro" id="IPR036390">
    <property type="entry name" value="WH_DNA-bd_sf"/>
</dbReference>
<dbReference type="InterPro" id="IPR001845">
    <property type="entry name" value="HTH_ArsR_DNA-bd_dom"/>
</dbReference>
<dbReference type="RefSeq" id="WP_048895766.1">
    <property type="nucleotide sequence ID" value="NZ_LFOD01000008.1"/>
</dbReference>
<comment type="caution">
    <text evidence="2">The sequence shown here is derived from an EMBL/GenBank/DDBJ whole genome shotgun (WGS) entry which is preliminary data.</text>
</comment>
<dbReference type="GO" id="GO:0003700">
    <property type="term" value="F:DNA-binding transcription factor activity"/>
    <property type="evidence" value="ECO:0007669"/>
    <property type="project" value="InterPro"/>
</dbReference>
<feature type="domain" description="HTH arsR-type" evidence="1">
    <location>
        <begin position="7"/>
        <end position="89"/>
    </location>
</feature>
<sequence>MRTEAPTLMPIFRSQHQGQLLSLLLTDPTREYTVTELATELSAPKQTVQAEVQRLVDAGILRDRRQGRNRLVSANPDHPAISPLTQLALITFGPREVIAEEFSAVPGADSVLIFGSWAARYAGIPGPPPHDIDVLVIGKPTKMEIFEAADRAQRRLGIEVNPERCTPQQWAEPDWTLLSEIKSRPYLTVYERTAA</sequence>
<dbReference type="AlphaFoldDB" id="A0A0J8UD99"/>
<dbReference type="OrthoDB" id="3526885at2"/>
<evidence type="ECO:0000313" key="3">
    <source>
        <dbReference type="Proteomes" id="UP000037594"/>
    </source>
</evidence>
<proteinExistence type="predicted"/>
<dbReference type="SUPFAM" id="SSF46785">
    <property type="entry name" value="Winged helix' DNA-binding domain"/>
    <property type="match status" value="1"/>
</dbReference>
<name>A0A0J8UD99_9MYCO</name>
<dbReference type="CDD" id="cd00090">
    <property type="entry name" value="HTH_ARSR"/>
    <property type="match status" value="1"/>
</dbReference>
<dbReference type="Gene3D" id="1.10.10.10">
    <property type="entry name" value="Winged helix-like DNA-binding domain superfamily/Winged helix DNA-binding domain"/>
    <property type="match status" value="1"/>
</dbReference>
<evidence type="ECO:0000313" key="2">
    <source>
        <dbReference type="EMBL" id="KMV18320.1"/>
    </source>
</evidence>
<evidence type="ECO:0000259" key="1">
    <source>
        <dbReference type="SMART" id="SM00418"/>
    </source>
</evidence>
<dbReference type="InterPro" id="IPR011991">
    <property type="entry name" value="ArsR-like_HTH"/>
</dbReference>
<dbReference type="Proteomes" id="UP000037594">
    <property type="component" value="Unassembled WGS sequence"/>
</dbReference>
<dbReference type="PATRIC" id="fig|451644.5.peg.2450"/>
<protein>
    <submittedName>
        <fullName evidence="2">ArsR family transcriptional regulator</fullName>
    </submittedName>
</protein>
<gene>
    <name evidence="2" type="ORF">ACT17_11855</name>
</gene>
<dbReference type="SMART" id="SM00418">
    <property type="entry name" value="HTH_ARSR"/>
    <property type="match status" value="1"/>
</dbReference>
<dbReference type="InterPro" id="IPR036388">
    <property type="entry name" value="WH-like_DNA-bd_sf"/>
</dbReference>
<accession>A0A0J8UD99</accession>
<organism evidence="2 3">
    <name type="scientific">Mycolicibacterium conceptionense</name>
    <dbReference type="NCBI Taxonomy" id="451644"/>
    <lineage>
        <taxon>Bacteria</taxon>
        <taxon>Bacillati</taxon>
        <taxon>Actinomycetota</taxon>
        <taxon>Actinomycetes</taxon>
        <taxon>Mycobacteriales</taxon>
        <taxon>Mycobacteriaceae</taxon>
        <taxon>Mycolicibacterium</taxon>
    </lineage>
</organism>
<dbReference type="EMBL" id="LFOD01000008">
    <property type="protein sequence ID" value="KMV18320.1"/>
    <property type="molecule type" value="Genomic_DNA"/>
</dbReference>